<dbReference type="InterPro" id="IPR038766">
    <property type="entry name" value="Membrane_comp_ABC_pdt"/>
</dbReference>
<keyword evidence="4 6" id="KW-1133">Transmembrane helix</keyword>
<proteinExistence type="predicted"/>
<evidence type="ECO:0000259" key="7">
    <source>
        <dbReference type="Pfam" id="PF02687"/>
    </source>
</evidence>
<dbReference type="InterPro" id="IPR003838">
    <property type="entry name" value="ABC3_permease_C"/>
</dbReference>
<organism evidence="8 9">
    <name type="scientific">Natranaerovirga pectinivora</name>
    <dbReference type="NCBI Taxonomy" id="682400"/>
    <lineage>
        <taxon>Bacteria</taxon>
        <taxon>Bacillati</taxon>
        <taxon>Bacillota</taxon>
        <taxon>Clostridia</taxon>
        <taxon>Lachnospirales</taxon>
        <taxon>Natranaerovirgaceae</taxon>
        <taxon>Natranaerovirga</taxon>
    </lineage>
</organism>
<dbReference type="OrthoDB" id="9766372at2"/>
<name>A0A4R3MNV9_9FIRM</name>
<evidence type="ECO:0000256" key="5">
    <source>
        <dbReference type="ARBA" id="ARBA00023136"/>
    </source>
</evidence>
<feature type="transmembrane region" description="Helical" evidence="6">
    <location>
        <begin position="719"/>
        <end position="739"/>
    </location>
</feature>
<keyword evidence="9" id="KW-1185">Reference proteome</keyword>
<evidence type="ECO:0000313" key="9">
    <source>
        <dbReference type="Proteomes" id="UP000294902"/>
    </source>
</evidence>
<gene>
    <name evidence="8" type="ORF">EDC18_102247</name>
</gene>
<reference evidence="8 9" key="1">
    <citation type="submission" date="2019-03" db="EMBL/GenBank/DDBJ databases">
        <title>Genomic Encyclopedia of Type Strains, Phase IV (KMG-IV): sequencing the most valuable type-strain genomes for metagenomic binning, comparative biology and taxonomic classification.</title>
        <authorList>
            <person name="Goeker M."/>
        </authorList>
    </citation>
    <scope>NUCLEOTIDE SEQUENCE [LARGE SCALE GENOMIC DNA]</scope>
    <source>
        <strain evidence="8 9">DSM 24629</strain>
    </source>
</reference>
<evidence type="ECO:0000256" key="1">
    <source>
        <dbReference type="ARBA" id="ARBA00004651"/>
    </source>
</evidence>
<dbReference type="Proteomes" id="UP000294902">
    <property type="component" value="Unassembled WGS sequence"/>
</dbReference>
<comment type="caution">
    <text evidence="8">The sequence shown here is derived from an EMBL/GenBank/DDBJ whole genome shotgun (WGS) entry which is preliminary data.</text>
</comment>
<comment type="subcellular location">
    <subcellularLocation>
        <location evidence="1">Cell membrane</location>
        <topology evidence="1">Multi-pass membrane protein</topology>
    </subcellularLocation>
</comment>
<feature type="transmembrane region" description="Helical" evidence="6">
    <location>
        <begin position="318"/>
        <end position="340"/>
    </location>
</feature>
<keyword evidence="2" id="KW-1003">Cell membrane</keyword>
<feature type="transmembrane region" description="Helical" evidence="6">
    <location>
        <begin position="435"/>
        <end position="453"/>
    </location>
</feature>
<dbReference type="PANTHER" id="PTHR30287">
    <property type="entry name" value="MEMBRANE COMPONENT OF PREDICTED ABC SUPERFAMILY METABOLITE UPTAKE TRANSPORTER"/>
    <property type="match status" value="1"/>
</dbReference>
<protein>
    <submittedName>
        <fullName evidence="8">Putative ABC transport system permease protein</fullName>
    </submittedName>
</protein>
<sequence length="804" mass="91497">MNSRSINNLSGVRTMFFTIFKKDLKRKKAMNIILLIFIILSTTFLASSMNNLIAITESVDYFMEKAKVPDYIISAYDRGGDEEFNHWLNNSQVINSYDIDRSTMLFKDNIKIIKDNIIQEFNPFGEVLLQSQPKLYGKLLDDNGEEVTLKPGEIALSYADKNKNNLEVGNKVVITLGHIEKEFTIKLFTKDAIYGSSMIEMKRLLISDEDYEIFRTYEDAGVMINYYIMSEDIATLEKEFEGIDSNTIFSFDNSFVNISFIFDMLPSAVLIIVSICLILIAFLILRFTIIFTLEDDFKEIGIMKAIGLKSMGIKKIYLIKYLAITVIGVVVGFILSFPFGNMLLKQASENILMKNSTGNILINIVCSILVVLIVLIFCYTCTRKLSKYSAIDAIRNGSNGERFKGNSRLKLRSFRNIKVPIFIAINDILCNIKRFVVLILTFCIGTILIIIPLNTMNTLKDGNIIKLFGLDYSDVFIETDEMYKYSIGVSKEEYLEDMNHLNRSFRDIGVDIEVYGEIMYSLKFQGEEKDNIFTLMAFQVQGSNTTNHNVLKGEMPKLENEIAITEKVSKKLNHFIGDTIYVQIGQEKRPLIVTGIYESMTNMGESVRLNPIMDIDFRYLAMVYPFQGNFQGDKEPQLWINKLKVAYPSYTFSDSQEYVSKYLGGILDQIDIMKNLIVLIVLAINALITILMMKTFIIKEKGEIAMLKSIGFRNSGIRFWQTARISIILVIAIILGIIFSNFLGPVTSGKIFAIMGIQNIVFKVEVLEVYIIYPMILLVVTTVIAYLSAGAVKKVDLKEINNME</sequence>
<dbReference type="EMBL" id="SMAL01000002">
    <property type="protein sequence ID" value="TCT16230.1"/>
    <property type="molecule type" value="Genomic_DNA"/>
</dbReference>
<evidence type="ECO:0000256" key="3">
    <source>
        <dbReference type="ARBA" id="ARBA00022692"/>
    </source>
</evidence>
<dbReference type="AlphaFoldDB" id="A0A4R3MNV9"/>
<evidence type="ECO:0000313" key="8">
    <source>
        <dbReference type="EMBL" id="TCT16230.1"/>
    </source>
</evidence>
<keyword evidence="3 6" id="KW-0812">Transmembrane</keyword>
<accession>A0A4R3MNV9</accession>
<feature type="transmembrane region" description="Helical" evidence="6">
    <location>
        <begin position="268"/>
        <end position="293"/>
    </location>
</feature>
<feature type="domain" description="ABC3 transporter permease C-terminal" evidence="7">
    <location>
        <begin position="271"/>
        <end position="388"/>
    </location>
</feature>
<feature type="transmembrane region" description="Helical" evidence="6">
    <location>
        <begin position="360"/>
        <end position="379"/>
    </location>
</feature>
<feature type="transmembrane region" description="Helical" evidence="6">
    <location>
        <begin position="771"/>
        <end position="792"/>
    </location>
</feature>
<evidence type="ECO:0000256" key="4">
    <source>
        <dbReference type="ARBA" id="ARBA00022989"/>
    </source>
</evidence>
<feature type="transmembrane region" description="Helical" evidence="6">
    <location>
        <begin position="676"/>
        <end position="698"/>
    </location>
</feature>
<dbReference type="PANTHER" id="PTHR30287:SF2">
    <property type="entry name" value="BLL1001 PROTEIN"/>
    <property type="match status" value="1"/>
</dbReference>
<evidence type="ECO:0000256" key="6">
    <source>
        <dbReference type="SAM" id="Phobius"/>
    </source>
</evidence>
<evidence type="ECO:0000256" key="2">
    <source>
        <dbReference type="ARBA" id="ARBA00022475"/>
    </source>
</evidence>
<feature type="domain" description="ABC3 transporter permease C-terminal" evidence="7">
    <location>
        <begin position="676"/>
        <end position="792"/>
    </location>
</feature>
<dbReference type="GO" id="GO:0005886">
    <property type="term" value="C:plasma membrane"/>
    <property type="evidence" value="ECO:0007669"/>
    <property type="project" value="UniProtKB-SubCell"/>
</dbReference>
<dbReference type="Pfam" id="PF02687">
    <property type="entry name" value="FtsX"/>
    <property type="match status" value="2"/>
</dbReference>
<keyword evidence="5 6" id="KW-0472">Membrane</keyword>